<proteinExistence type="predicted"/>
<dbReference type="Proteomes" id="UP000198372">
    <property type="component" value="Unassembled WGS sequence"/>
</dbReference>
<dbReference type="EMBL" id="FMSP01000002">
    <property type="protein sequence ID" value="SCV67835.1"/>
    <property type="molecule type" value="Genomic_DNA"/>
</dbReference>
<name>A0A238F466_9BASI</name>
<reference evidence="2" key="1">
    <citation type="submission" date="2016-09" db="EMBL/GenBank/DDBJ databases">
        <authorList>
            <person name="Jeantristanb JTB J.-T."/>
            <person name="Ricardo R."/>
        </authorList>
    </citation>
    <scope>NUCLEOTIDE SEQUENCE [LARGE SCALE GENOMIC DNA]</scope>
</reference>
<organism evidence="1 2">
    <name type="scientific">Microbotryum intermedium</name>
    <dbReference type="NCBI Taxonomy" id="269621"/>
    <lineage>
        <taxon>Eukaryota</taxon>
        <taxon>Fungi</taxon>
        <taxon>Dikarya</taxon>
        <taxon>Basidiomycota</taxon>
        <taxon>Pucciniomycotina</taxon>
        <taxon>Microbotryomycetes</taxon>
        <taxon>Microbotryales</taxon>
        <taxon>Microbotryaceae</taxon>
        <taxon>Microbotryum</taxon>
    </lineage>
</organism>
<keyword evidence="2" id="KW-1185">Reference proteome</keyword>
<accession>A0A238F466</accession>
<dbReference type="AlphaFoldDB" id="A0A238F466"/>
<protein>
    <submittedName>
        <fullName evidence="1">BQ2448_5446 protein</fullName>
    </submittedName>
</protein>
<dbReference type="OrthoDB" id="2540661at2759"/>
<sequence length="65" mass="6881">MYDVGPCTVFSRQVFFCASNPPCLTEAEQMARHAYVAASTAAKSVVSFEQADSDCNVSPAIVTGC</sequence>
<gene>
    <name evidence="1" type="ORF">BQ2448_5446</name>
</gene>
<evidence type="ECO:0000313" key="2">
    <source>
        <dbReference type="Proteomes" id="UP000198372"/>
    </source>
</evidence>
<evidence type="ECO:0000313" key="1">
    <source>
        <dbReference type="EMBL" id="SCV67835.1"/>
    </source>
</evidence>